<reference evidence="2" key="1">
    <citation type="submission" date="2021-04" db="EMBL/GenBank/DDBJ databases">
        <title>Luteolibacter sp. 32A isolated from the skin of an Anderson's salamander (Ambystoma andersonii).</title>
        <authorList>
            <person name="Spergser J."/>
            <person name="Busse H.-J."/>
        </authorList>
    </citation>
    <scope>NUCLEOTIDE SEQUENCE</scope>
    <source>
        <strain evidence="2">32A</strain>
    </source>
</reference>
<organism evidence="2 3">
    <name type="scientific">Luteolibacter ambystomatis</name>
    <dbReference type="NCBI Taxonomy" id="2824561"/>
    <lineage>
        <taxon>Bacteria</taxon>
        <taxon>Pseudomonadati</taxon>
        <taxon>Verrucomicrobiota</taxon>
        <taxon>Verrucomicrobiia</taxon>
        <taxon>Verrucomicrobiales</taxon>
        <taxon>Verrucomicrobiaceae</taxon>
        <taxon>Luteolibacter</taxon>
    </lineage>
</organism>
<accession>A0A975PGH2</accession>
<keyword evidence="1" id="KW-0732">Signal</keyword>
<keyword evidence="3" id="KW-1185">Reference proteome</keyword>
<evidence type="ECO:0008006" key="4">
    <source>
        <dbReference type="Google" id="ProtNLM"/>
    </source>
</evidence>
<name>A0A975PGH2_9BACT</name>
<sequence length="88" mass="9915">MALIKLSAAFACAVFLSSCAQEDVDYFFNGPRDGTYQPVRRSDDSAWYAQQNAAREANQRAVQEQAYKNQMQNYKSGYSNTLPSIPSY</sequence>
<dbReference type="RefSeq" id="WP_211633137.1">
    <property type="nucleotide sequence ID" value="NZ_CP073100.1"/>
</dbReference>
<feature type="signal peptide" evidence="1">
    <location>
        <begin position="1"/>
        <end position="20"/>
    </location>
</feature>
<dbReference type="AlphaFoldDB" id="A0A975PGH2"/>
<proteinExistence type="predicted"/>
<protein>
    <recommendedName>
        <fullName evidence="4">Lipoprotein</fullName>
    </recommendedName>
</protein>
<evidence type="ECO:0000313" key="3">
    <source>
        <dbReference type="Proteomes" id="UP000676169"/>
    </source>
</evidence>
<feature type="chain" id="PRO_5037517230" description="Lipoprotein" evidence="1">
    <location>
        <begin position="21"/>
        <end position="88"/>
    </location>
</feature>
<dbReference type="Proteomes" id="UP000676169">
    <property type="component" value="Chromosome"/>
</dbReference>
<dbReference type="KEGG" id="lamb:KBB96_05270"/>
<evidence type="ECO:0000313" key="2">
    <source>
        <dbReference type="EMBL" id="QUE52302.1"/>
    </source>
</evidence>
<dbReference type="EMBL" id="CP073100">
    <property type="protein sequence ID" value="QUE52302.1"/>
    <property type="molecule type" value="Genomic_DNA"/>
</dbReference>
<evidence type="ECO:0000256" key="1">
    <source>
        <dbReference type="SAM" id="SignalP"/>
    </source>
</evidence>
<gene>
    <name evidence="2" type="ORF">KBB96_05270</name>
</gene>
<dbReference type="PROSITE" id="PS51257">
    <property type="entry name" value="PROKAR_LIPOPROTEIN"/>
    <property type="match status" value="1"/>
</dbReference>